<dbReference type="Gene3D" id="3.20.20.140">
    <property type="entry name" value="Metal-dependent hydrolases"/>
    <property type="match status" value="1"/>
</dbReference>
<dbReference type="Pfam" id="PF07969">
    <property type="entry name" value="Amidohydro_3"/>
    <property type="match status" value="1"/>
</dbReference>
<sequence>MQSVPLYGATSIREIIHRTRAFIEEHRIPANHIVSGMGWNQDYFSDENRLLNRHDLDQISTTHLIILSRACGHVLAANTAAIEAAGVTSETEQPEGGQFDVDSQGVPTGVFRENANGLIQRLHPSTSVETIQRSLQLAMEYASSMGITAVQTMDMNVENHPMMMEAYQTLLSQYPHLRVYQQCHASQPQDIEFYAAQGYRTGTGDDFFRIGPIKLFVDGSLGARTALLKQPYHDDPQTKGIQCLTQEQLDAITETANRLDFQSTVHVIGDAAMEMVLDSYARLIPSGHNPLRHAMIHCQITDRPLLKRFTDLGVYAQVQPIFLHYDSHIVYERVGQSLAETSYAFGSMIRDGIPVSFGSDSPVENMNPFHNIYCAVTRRDLQGSGPYVESEGVRISQAIDAYTIGSAQVCFREQELGRLKPGFLADFVVLDQDIFNIDSMHVKEVRPVMTVVNGQVVYQCK</sequence>
<dbReference type="EC" id="3.5.1.91" evidence="2"/>
<dbReference type="Gene3D" id="2.30.40.10">
    <property type="entry name" value="Urease, subunit C, domain 1"/>
    <property type="match status" value="1"/>
</dbReference>
<reference evidence="2" key="1">
    <citation type="submission" date="2019-08" db="EMBL/GenBank/DDBJ databases">
        <authorList>
            <person name="Kucharzyk K."/>
            <person name="Murdoch R.W."/>
            <person name="Higgins S."/>
            <person name="Loffler F."/>
        </authorList>
    </citation>
    <scope>NUCLEOTIDE SEQUENCE</scope>
</reference>
<dbReference type="PANTHER" id="PTHR22642">
    <property type="entry name" value="IMIDAZOLONEPROPIONASE"/>
    <property type="match status" value="1"/>
</dbReference>
<evidence type="ECO:0000259" key="1">
    <source>
        <dbReference type="Pfam" id="PF07969"/>
    </source>
</evidence>
<dbReference type="InterPro" id="IPR011059">
    <property type="entry name" value="Metal-dep_hydrolase_composite"/>
</dbReference>
<dbReference type="InterPro" id="IPR013108">
    <property type="entry name" value="Amidohydro_3"/>
</dbReference>
<dbReference type="SUPFAM" id="SSF51556">
    <property type="entry name" value="Metallo-dependent hydrolases"/>
    <property type="match status" value="1"/>
</dbReference>
<comment type="caution">
    <text evidence="2">The sequence shown here is derived from an EMBL/GenBank/DDBJ whole genome shotgun (WGS) entry which is preliminary data.</text>
</comment>
<dbReference type="EMBL" id="VSSQ01019667">
    <property type="protein sequence ID" value="MPM63903.1"/>
    <property type="molecule type" value="Genomic_DNA"/>
</dbReference>
<dbReference type="CDD" id="cd01300">
    <property type="entry name" value="YtcJ_like"/>
    <property type="match status" value="1"/>
</dbReference>
<dbReference type="SUPFAM" id="SSF51338">
    <property type="entry name" value="Composite domain of metallo-dependent hydrolases"/>
    <property type="match status" value="1"/>
</dbReference>
<protein>
    <submittedName>
        <fullName evidence="2">N-substituted formamide deformylase</fullName>
        <ecNumber evidence="2">3.5.1.91</ecNumber>
    </submittedName>
</protein>
<proteinExistence type="predicted"/>
<name>A0A645BKZ1_9ZZZZ</name>
<dbReference type="Gene3D" id="3.10.310.70">
    <property type="match status" value="1"/>
</dbReference>
<feature type="domain" description="Amidohydrolase 3" evidence="1">
    <location>
        <begin position="7"/>
        <end position="458"/>
    </location>
</feature>
<evidence type="ECO:0000313" key="2">
    <source>
        <dbReference type="EMBL" id="MPM63903.1"/>
    </source>
</evidence>
<dbReference type="GO" id="GO:0016810">
    <property type="term" value="F:hydrolase activity, acting on carbon-nitrogen (but not peptide) bonds"/>
    <property type="evidence" value="ECO:0007669"/>
    <property type="project" value="InterPro"/>
</dbReference>
<accession>A0A645BKZ1</accession>
<dbReference type="PANTHER" id="PTHR22642:SF2">
    <property type="entry name" value="PROTEIN LONG AFTER FAR-RED 3"/>
    <property type="match status" value="1"/>
</dbReference>
<organism evidence="2">
    <name type="scientific">bioreactor metagenome</name>
    <dbReference type="NCBI Taxonomy" id="1076179"/>
    <lineage>
        <taxon>unclassified sequences</taxon>
        <taxon>metagenomes</taxon>
        <taxon>ecological metagenomes</taxon>
    </lineage>
</organism>
<keyword evidence="2" id="KW-0378">Hydrolase</keyword>
<dbReference type="InterPro" id="IPR032466">
    <property type="entry name" value="Metal_Hydrolase"/>
</dbReference>
<dbReference type="AlphaFoldDB" id="A0A645BKZ1"/>
<dbReference type="InterPro" id="IPR033932">
    <property type="entry name" value="YtcJ-like"/>
</dbReference>
<gene>
    <name evidence="2" type="primary">nfdA_16</name>
    <name evidence="2" type="ORF">SDC9_110787</name>
</gene>